<keyword evidence="1 8" id="KW-0645">Protease</keyword>
<dbReference type="FunFam" id="2.40.10.10:FF:000028">
    <property type="entry name" value="Serine protease easter"/>
    <property type="match status" value="1"/>
</dbReference>
<dbReference type="AlphaFoldDB" id="A0A8J2MU08"/>
<dbReference type="Pfam" id="PF00089">
    <property type="entry name" value="Trypsin"/>
    <property type="match status" value="1"/>
</dbReference>
<proteinExistence type="inferred from homology"/>
<reference evidence="12" key="1">
    <citation type="submission" date="2021-04" db="EMBL/GenBank/DDBJ databases">
        <authorList>
            <person name="Chebbi M.A.C M."/>
        </authorList>
    </citation>
    <scope>NUCLEOTIDE SEQUENCE</scope>
</reference>
<sequence>MRPQMPTVLSAYLASMFGYLGLYLKNLPGNSCFTSDYQIGECINILGCPDALDLLQIQVKTPEIIRTLRNSQCGIEGRYPKVCCALKNQLWTPKKSNVISTTESYNSDSNTPSFRQPSDPFLPSDCGRDLSVRIIGGERASIDEFPWITLLEYDNPDGRKSALCSGMLISKRYVLSAAHCVNTEDLKAWRPERVIFGEYDRRTNPDCVSDGYDSKICAPSIVKIDIEEIIQHEDYKSVSQSRDRTNDIALIRLSSPVEFTDYIKPICLPHNGNIPQKLWVAGWGATESGSRSDVKLKLAISPFDHEECQALYGRSSISIKNNQICAGGQLRKDSCRGDSGGPLMSVERTADGTGKWTAVGVVSFGPDNCGLPGWPGVYTKIDDYINWIMRRLRPEPRAHYWK</sequence>
<comment type="domain">
    <text evidence="9">The clip domain consists of 35-55 residues which are 'knitted' together usually by 3 conserved disulfide bonds forming a clip-like compact structure.</text>
</comment>
<dbReference type="PRINTS" id="PR00722">
    <property type="entry name" value="CHYMOTRYPSIN"/>
</dbReference>
<evidence type="ECO:0000256" key="6">
    <source>
        <dbReference type="ARBA" id="ARBA00023180"/>
    </source>
</evidence>
<evidence type="ECO:0000313" key="12">
    <source>
        <dbReference type="EMBL" id="CAG5108101.1"/>
    </source>
</evidence>
<dbReference type="GO" id="GO:0006508">
    <property type="term" value="P:proteolysis"/>
    <property type="evidence" value="ECO:0007669"/>
    <property type="project" value="UniProtKB-KW"/>
</dbReference>
<dbReference type="SUPFAM" id="SSF50494">
    <property type="entry name" value="Trypsin-like serine proteases"/>
    <property type="match status" value="1"/>
</dbReference>
<dbReference type="PROSITE" id="PS00135">
    <property type="entry name" value="TRYPSIN_SER"/>
    <property type="match status" value="1"/>
</dbReference>
<dbReference type="InterPro" id="IPR038565">
    <property type="entry name" value="CLIP_sf"/>
</dbReference>
<keyword evidence="2" id="KW-0732">Signal</keyword>
<dbReference type="PROSITE" id="PS51888">
    <property type="entry name" value="CLIP"/>
    <property type="match status" value="1"/>
</dbReference>
<gene>
    <name evidence="12" type="ORF">HICCMSTLAB_LOCUS13069</name>
</gene>
<comment type="subcellular location">
    <subcellularLocation>
        <location evidence="9">Secreted</location>
    </subcellularLocation>
</comment>
<dbReference type="InterPro" id="IPR001314">
    <property type="entry name" value="Peptidase_S1A"/>
</dbReference>
<dbReference type="Pfam" id="PF12032">
    <property type="entry name" value="CLIP"/>
    <property type="match status" value="1"/>
</dbReference>
<dbReference type="GO" id="GO:0005576">
    <property type="term" value="C:extracellular region"/>
    <property type="evidence" value="ECO:0007669"/>
    <property type="project" value="UniProtKB-SubCell"/>
</dbReference>
<dbReference type="CDD" id="cd00190">
    <property type="entry name" value="Tryp_SPc"/>
    <property type="match status" value="1"/>
</dbReference>
<name>A0A8J2MU08_COTCN</name>
<evidence type="ECO:0000259" key="11">
    <source>
        <dbReference type="PROSITE" id="PS51888"/>
    </source>
</evidence>
<protein>
    <recommendedName>
        <fullName evidence="9">CLIP domain-containing serine protease</fullName>
        <ecNumber evidence="8">3.4.21.-</ecNumber>
    </recommendedName>
</protein>
<dbReference type="InterPro" id="IPR033116">
    <property type="entry name" value="TRYPSIN_SER"/>
</dbReference>
<dbReference type="InterPro" id="IPR018114">
    <property type="entry name" value="TRYPSIN_HIS"/>
</dbReference>
<dbReference type="Proteomes" id="UP000786811">
    <property type="component" value="Unassembled WGS sequence"/>
</dbReference>
<dbReference type="OrthoDB" id="9028152at2759"/>
<evidence type="ECO:0000256" key="3">
    <source>
        <dbReference type="ARBA" id="ARBA00022801"/>
    </source>
</evidence>
<dbReference type="InterPro" id="IPR051487">
    <property type="entry name" value="Ser/Thr_Proteases_Immune/Dev"/>
</dbReference>
<accession>A0A8J2MU08</accession>
<evidence type="ECO:0000313" key="13">
    <source>
        <dbReference type="Proteomes" id="UP000786811"/>
    </source>
</evidence>
<organism evidence="12 13">
    <name type="scientific">Cotesia congregata</name>
    <name type="common">Parasitoid wasp</name>
    <name type="synonym">Apanteles congregatus</name>
    <dbReference type="NCBI Taxonomy" id="51543"/>
    <lineage>
        <taxon>Eukaryota</taxon>
        <taxon>Metazoa</taxon>
        <taxon>Ecdysozoa</taxon>
        <taxon>Arthropoda</taxon>
        <taxon>Hexapoda</taxon>
        <taxon>Insecta</taxon>
        <taxon>Pterygota</taxon>
        <taxon>Neoptera</taxon>
        <taxon>Endopterygota</taxon>
        <taxon>Hymenoptera</taxon>
        <taxon>Apocrita</taxon>
        <taxon>Ichneumonoidea</taxon>
        <taxon>Braconidae</taxon>
        <taxon>Microgastrinae</taxon>
        <taxon>Cotesia</taxon>
    </lineage>
</organism>
<dbReference type="PROSITE" id="PS00134">
    <property type="entry name" value="TRYPSIN_HIS"/>
    <property type="match status" value="1"/>
</dbReference>
<dbReference type="PROSITE" id="PS50240">
    <property type="entry name" value="TRYPSIN_DOM"/>
    <property type="match status" value="1"/>
</dbReference>
<comment type="similarity">
    <text evidence="7 9">Belongs to the peptidase S1 family. CLIP subfamily.</text>
</comment>
<feature type="domain" description="Peptidase S1" evidence="10">
    <location>
        <begin position="134"/>
        <end position="393"/>
    </location>
</feature>
<dbReference type="SMART" id="SM00020">
    <property type="entry name" value="Tryp_SPc"/>
    <property type="match status" value="1"/>
</dbReference>
<dbReference type="SMART" id="SM00680">
    <property type="entry name" value="CLIP"/>
    <property type="match status" value="1"/>
</dbReference>
<dbReference type="EC" id="3.4.21.-" evidence="8"/>
<evidence type="ECO:0000256" key="8">
    <source>
        <dbReference type="RuleBase" id="RU363034"/>
    </source>
</evidence>
<evidence type="ECO:0000256" key="9">
    <source>
        <dbReference type="RuleBase" id="RU366078"/>
    </source>
</evidence>
<keyword evidence="13" id="KW-1185">Reference proteome</keyword>
<dbReference type="InterPro" id="IPR009003">
    <property type="entry name" value="Peptidase_S1_PA"/>
</dbReference>
<evidence type="ECO:0000259" key="10">
    <source>
        <dbReference type="PROSITE" id="PS50240"/>
    </source>
</evidence>
<feature type="domain" description="Clip" evidence="11">
    <location>
        <begin position="31"/>
        <end position="84"/>
    </location>
</feature>
<keyword evidence="3 8" id="KW-0378">Hydrolase</keyword>
<dbReference type="FunFam" id="2.40.10.10:FF:000002">
    <property type="entry name" value="Transmembrane protease serine"/>
    <property type="match status" value="1"/>
</dbReference>
<dbReference type="GO" id="GO:0004252">
    <property type="term" value="F:serine-type endopeptidase activity"/>
    <property type="evidence" value="ECO:0007669"/>
    <property type="project" value="UniProtKB-UniRule"/>
</dbReference>
<dbReference type="EMBL" id="CAJNRD030001124">
    <property type="protein sequence ID" value="CAG5108101.1"/>
    <property type="molecule type" value="Genomic_DNA"/>
</dbReference>
<keyword evidence="4 8" id="KW-0720">Serine protease</keyword>
<keyword evidence="6" id="KW-0325">Glycoprotein</keyword>
<keyword evidence="5" id="KW-1015">Disulfide bond</keyword>
<dbReference type="Gene3D" id="3.30.1640.30">
    <property type="match status" value="1"/>
</dbReference>
<evidence type="ECO:0000256" key="1">
    <source>
        <dbReference type="ARBA" id="ARBA00022670"/>
    </source>
</evidence>
<evidence type="ECO:0000256" key="4">
    <source>
        <dbReference type="ARBA" id="ARBA00022825"/>
    </source>
</evidence>
<evidence type="ECO:0000256" key="7">
    <source>
        <dbReference type="ARBA" id="ARBA00024195"/>
    </source>
</evidence>
<comment type="caution">
    <text evidence="12">The sequence shown here is derived from an EMBL/GenBank/DDBJ whole genome shotgun (WGS) entry which is preliminary data.</text>
</comment>
<dbReference type="InterPro" id="IPR022700">
    <property type="entry name" value="CLIP"/>
</dbReference>
<dbReference type="Gene3D" id="2.40.10.10">
    <property type="entry name" value="Trypsin-like serine proteases"/>
    <property type="match status" value="2"/>
</dbReference>
<dbReference type="PANTHER" id="PTHR24256">
    <property type="entry name" value="TRYPTASE-RELATED"/>
    <property type="match status" value="1"/>
</dbReference>
<dbReference type="InterPro" id="IPR043504">
    <property type="entry name" value="Peptidase_S1_PA_chymotrypsin"/>
</dbReference>
<dbReference type="InterPro" id="IPR001254">
    <property type="entry name" value="Trypsin_dom"/>
</dbReference>
<keyword evidence="9" id="KW-0964">Secreted</keyword>
<evidence type="ECO:0000256" key="2">
    <source>
        <dbReference type="ARBA" id="ARBA00022729"/>
    </source>
</evidence>
<evidence type="ECO:0000256" key="5">
    <source>
        <dbReference type="ARBA" id="ARBA00023157"/>
    </source>
</evidence>